<dbReference type="PANTHER" id="PTHR43382">
    <property type="entry name" value="PROLYL-TRNA SYNTHETASE"/>
    <property type="match status" value="1"/>
</dbReference>
<evidence type="ECO:0000256" key="1">
    <source>
        <dbReference type="SAM" id="MobiDB-lite"/>
    </source>
</evidence>
<proteinExistence type="predicted"/>
<dbReference type="Gene3D" id="3.30.930.10">
    <property type="entry name" value="Bira Bifunctional Protein, Domain 2"/>
    <property type="match status" value="2"/>
</dbReference>
<dbReference type="GO" id="GO:0005524">
    <property type="term" value="F:ATP binding"/>
    <property type="evidence" value="ECO:0007669"/>
    <property type="project" value="InterPro"/>
</dbReference>
<protein>
    <submittedName>
        <fullName evidence="2">Uncharacterized protein</fullName>
    </submittedName>
</protein>
<dbReference type="SUPFAM" id="SSF55681">
    <property type="entry name" value="Class II aaRS and biotin synthetases"/>
    <property type="match status" value="1"/>
</dbReference>
<dbReference type="PANTHER" id="PTHR43382:SF3">
    <property type="entry name" value="PROLINE--TRNA LIGASE, CHLOROPLASTIC_MITOCHONDRIAL"/>
    <property type="match status" value="1"/>
</dbReference>
<dbReference type="GO" id="GO:0017101">
    <property type="term" value="C:aminoacyl-tRNA synthetase multienzyme complex"/>
    <property type="evidence" value="ECO:0007669"/>
    <property type="project" value="TreeGrafter"/>
</dbReference>
<dbReference type="EMBL" id="CP097509">
    <property type="protein sequence ID" value="URE14239.1"/>
    <property type="molecule type" value="Genomic_DNA"/>
</dbReference>
<dbReference type="OrthoDB" id="1350766at2759"/>
<name>A0A9E7KET7_9LILI</name>
<evidence type="ECO:0000313" key="2">
    <source>
        <dbReference type="EMBL" id="URE14239.1"/>
    </source>
</evidence>
<feature type="compositionally biased region" description="Low complexity" evidence="1">
    <location>
        <begin position="39"/>
        <end position="54"/>
    </location>
</feature>
<dbReference type="GO" id="GO:0006433">
    <property type="term" value="P:prolyl-tRNA aminoacylation"/>
    <property type="evidence" value="ECO:0007669"/>
    <property type="project" value="InterPro"/>
</dbReference>
<dbReference type="Proteomes" id="UP001055439">
    <property type="component" value="Chromosome 7"/>
</dbReference>
<dbReference type="GO" id="GO:0005739">
    <property type="term" value="C:mitochondrion"/>
    <property type="evidence" value="ECO:0007669"/>
    <property type="project" value="TreeGrafter"/>
</dbReference>
<sequence>MGVLRIPSLALLFSPSESVRLSPPSLSLCLRPTSPNISASLSGGAGSKGLSAQSVAKEEPSPSLPSPTPPPPSLADRKPSKSSEGSVDFNSWYLDVIASAEIADYGPVRGTMDIRAYGYAMWEGYLNVKFKETGHSNMYFPQFIPCSFIEKEASHVEGCIPELALWANITRWEMRTEPFVRALKFLWQDMAHAAPEEAEKEVKSRAGTFAGAIQTYTIEAMMGDRKALQAGTSHNLGQNFSRAFGTQFTDEKAHRQRVWQTSWAVST</sequence>
<dbReference type="InterPro" id="IPR045864">
    <property type="entry name" value="aa-tRNA-synth_II/BPL/LPL"/>
</dbReference>
<feature type="compositionally biased region" description="Pro residues" evidence="1">
    <location>
        <begin position="62"/>
        <end position="73"/>
    </location>
</feature>
<dbReference type="GO" id="GO:0009570">
    <property type="term" value="C:chloroplast stroma"/>
    <property type="evidence" value="ECO:0007669"/>
    <property type="project" value="TreeGrafter"/>
</dbReference>
<feature type="region of interest" description="Disordered" evidence="1">
    <location>
        <begin position="39"/>
        <end position="86"/>
    </location>
</feature>
<keyword evidence="3" id="KW-1185">Reference proteome</keyword>
<gene>
    <name evidence="2" type="ORF">MUK42_10412</name>
</gene>
<evidence type="ECO:0000313" key="3">
    <source>
        <dbReference type="Proteomes" id="UP001055439"/>
    </source>
</evidence>
<dbReference type="AlphaFoldDB" id="A0A9E7KET7"/>
<dbReference type="InterPro" id="IPR004499">
    <property type="entry name" value="Pro-tRNA-ligase_IIa_arc-type"/>
</dbReference>
<dbReference type="GO" id="GO:0004827">
    <property type="term" value="F:proline-tRNA ligase activity"/>
    <property type="evidence" value="ECO:0007669"/>
    <property type="project" value="InterPro"/>
</dbReference>
<organism evidence="2 3">
    <name type="scientific">Musa troglodytarum</name>
    <name type="common">fe'i banana</name>
    <dbReference type="NCBI Taxonomy" id="320322"/>
    <lineage>
        <taxon>Eukaryota</taxon>
        <taxon>Viridiplantae</taxon>
        <taxon>Streptophyta</taxon>
        <taxon>Embryophyta</taxon>
        <taxon>Tracheophyta</taxon>
        <taxon>Spermatophyta</taxon>
        <taxon>Magnoliopsida</taxon>
        <taxon>Liliopsida</taxon>
        <taxon>Zingiberales</taxon>
        <taxon>Musaceae</taxon>
        <taxon>Musa</taxon>
    </lineage>
</organism>
<accession>A0A9E7KET7</accession>
<reference evidence="2" key="1">
    <citation type="submission" date="2022-05" db="EMBL/GenBank/DDBJ databases">
        <title>The Musa troglodytarum L. genome provides insights into the mechanism of non-climacteric behaviour and enrichment of carotenoids.</title>
        <authorList>
            <person name="Wang J."/>
        </authorList>
    </citation>
    <scope>NUCLEOTIDE SEQUENCE</scope>
    <source>
        <tissue evidence="2">Leaf</tissue>
    </source>
</reference>